<feature type="compositionally biased region" description="Basic and acidic residues" evidence="1">
    <location>
        <begin position="386"/>
        <end position="401"/>
    </location>
</feature>
<reference evidence="2" key="1">
    <citation type="submission" date="2020-01" db="EMBL/GenBank/DDBJ databases">
        <authorList>
            <person name="Mishra B."/>
        </authorList>
    </citation>
    <scope>NUCLEOTIDE SEQUENCE [LARGE SCALE GENOMIC DNA]</scope>
</reference>
<accession>A0A6D2IAP6</accession>
<organism evidence="2 3">
    <name type="scientific">Microthlaspi erraticum</name>
    <dbReference type="NCBI Taxonomy" id="1685480"/>
    <lineage>
        <taxon>Eukaryota</taxon>
        <taxon>Viridiplantae</taxon>
        <taxon>Streptophyta</taxon>
        <taxon>Embryophyta</taxon>
        <taxon>Tracheophyta</taxon>
        <taxon>Spermatophyta</taxon>
        <taxon>Magnoliopsida</taxon>
        <taxon>eudicotyledons</taxon>
        <taxon>Gunneridae</taxon>
        <taxon>Pentapetalae</taxon>
        <taxon>rosids</taxon>
        <taxon>malvids</taxon>
        <taxon>Brassicales</taxon>
        <taxon>Brassicaceae</taxon>
        <taxon>Coluteocarpeae</taxon>
        <taxon>Microthlaspi</taxon>
    </lineage>
</organism>
<keyword evidence="3" id="KW-1185">Reference proteome</keyword>
<comment type="caution">
    <text evidence="2">The sequence shown here is derived from an EMBL/GenBank/DDBJ whole genome shotgun (WGS) entry which is preliminary data.</text>
</comment>
<feature type="compositionally biased region" description="Basic residues" evidence="1">
    <location>
        <begin position="330"/>
        <end position="339"/>
    </location>
</feature>
<feature type="region of interest" description="Disordered" evidence="1">
    <location>
        <begin position="303"/>
        <end position="423"/>
    </location>
</feature>
<sequence>MRKDLHALHSKLDKLILAQFPAKQVHSISGTTLVQNQEGEEPQIERVPPNNKKTIYGHMAYQAPASYKIAPHGYPKQGFPPGFPPMPYHTPPREGLVEYSDIPATNSIEPEHNTEPELDRASEPEAPQDKPELDRVSPQVDKASFSQPPKPVGKQKDTPSGPPPYKPPLPFPGRLFPPYQKFLKDAVQQRTKEVQGTVVLTRIKTTSYCELATNRSHKVLSENTSSSCSTPTTTRLCTCSSLVGFTNCENLRQSKPAIKYLSQTRNKLKTYPVVERKTALSRISARTAQSGWPRNACSALGQNRSVRLKSRPKFKPFGRSRITTRETKSRGRPRHNRHATQREPGNKASRPRNLRVPRPMHPSEPGKNVPRPAEKPSAKSSPPTKPADRETSGHDRSDSPKTRLSGRPSRPTVRTPRSTRSRF</sequence>
<evidence type="ECO:0000313" key="2">
    <source>
        <dbReference type="EMBL" id="CAA7023186.1"/>
    </source>
</evidence>
<dbReference type="Proteomes" id="UP000467841">
    <property type="component" value="Unassembled WGS sequence"/>
</dbReference>
<feature type="region of interest" description="Disordered" evidence="1">
    <location>
        <begin position="106"/>
        <end position="172"/>
    </location>
</feature>
<protein>
    <submittedName>
        <fullName evidence="2">Uncharacterized protein</fullName>
    </submittedName>
</protein>
<feature type="compositionally biased region" description="Low complexity" evidence="1">
    <location>
        <begin position="407"/>
        <end position="416"/>
    </location>
</feature>
<evidence type="ECO:0000313" key="3">
    <source>
        <dbReference type="Proteomes" id="UP000467841"/>
    </source>
</evidence>
<proteinExistence type="predicted"/>
<feature type="compositionally biased region" description="Basic and acidic residues" evidence="1">
    <location>
        <begin position="109"/>
        <end position="135"/>
    </location>
</feature>
<dbReference type="AlphaFoldDB" id="A0A6D2IAP6"/>
<evidence type="ECO:0000256" key="1">
    <source>
        <dbReference type="SAM" id="MobiDB-lite"/>
    </source>
</evidence>
<gene>
    <name evidence="2" type="ORF">MERR_LOCUS10421</name>
</gene>
<feature type="compositionally biased region" description="Basic residues" evidence="1">
    <location>
        <begin position="306"/>
        <end position="318"/>
    </location>
</feature>
<dbReference type="EMBL" id="CACVBM020000776">
    <property type="protein sequence ID" value="CAA7023186.1"/>
    <property type="molecule type" value="Genomic_DNA"/>
</dbReference>
<feature type="compositionally biased region" description="Pro residues" evidence="1">
    <location>
        <begin position="160"/>
        <end position="171"/>
    </location>
</feature>
<name>A0A6D2IAP6_9BRAS</name>